<protein>
    <submittedName>
        <fullName evidence="11">AmtB protein</fullName>
    </submittedName>
</protein>
<feature type="transmembrane region" description="Helical" evidence="9">
    <location>
        <begin position="237"/>
        <end position="256"/>
    </location>
</feature>
<evidence type="ECO:0000256" key="8">
    <source>
        <dbReference type="SAM" id="MobiDB-lite"/>
    </source>
</evidence>
<keyword evidence="4 9" id="KW-0812">Transmembrane</keyword>
<dbReference type="GO" id="GO:0008519">
    <property type="term" value="F:ammonium channel activity"/>
    <property type="evidence" value="ECO:0007669"/>
    <property type="project" value="InterPro"/>
</dbReference>
<dbReference type="Gene3D" id="1.10.3430.10">
    <property type="entry name" value="Ammonium transporter AmtB like domains"/>
    <property type="match status" value="1"/>
</dbReference>
<comment type="similarity">
    <text evidence="2">Belongs to the ammonia transporter channel (TC 1.A.11.2) family.</text>
</comment>
<evidence type="ECO:0000256" key="3">
    <source>
        <dbReference type="ARBA" id="ARBA00022448"/>
    </source>
</evidence>
<gene>
    <name evidence="11" type="primary">amtB</name>
    <name evidence="11" type="ORF">SPIL2461_LOCUS7143</name>
</gene>
<proteinExistence type="inferred from homology"/>
<comment type="subcellular location">
    <subcellularLocation>
        <location evidence="1">Membrane</location>
        <topology evidence="1">Multi-pass membrane protein</topology>
    </subcellularLocation>
</comment>
<evidence type="ECO:0000256" key="1">
    <source>
        <dbReference type="ARBA" id="ARBA00004141"/>
    </source>
</evidence>
<dbReference type="SUPFAM" id="SSF111352">
    <property type="entry name" value="Ammonium transporter"/>
    <property type="match status" value="1"/>
</dbReference>
<feature type="transmembrane region" description="Helical" evidence="9">
    <location>
        <begin position="20"/>
        <end position="39"/>
    </location>
</feature>
<evidence type="ECO:0000256" key="4">
    <source>
        <dbReference type="ARBA" id="ARBA00022692"/>
    </source>
</evidence>
<keyword evidence="6 9" id="KW-0472">Membrane</keyword>
<dbReference type="NCBIfam" id="TIGR00836">
    <property type="entry name" value="amt"/>
    <property type="match status" value="1"/>
</dbReference>
<dbReference type="PROSITE" id="PS01219">
    <property type="entry name" value="AMMONIUM_TRANSP"/>
    <property type="match status" value="1"/>
</dbReference>
<dbReference type="GO" id="GO:0005886">
    <property type="term" value="C:plasma membrane"/>
    <property type="evidence" value="ECO:0007669"/>
    <property type="project" value="TreeGrafter"/>
</dbReference>
<feature type="transmembrane region" description="Helical" evidence="9">
    <location>
        <begin position="268"/>
        <end position="288"/>
    </location>
</feature>
<dbReference type="PANTHER" id="PTHR43029">
    <property type="entry name" value="AMMONIUM TRANSPORTER MEP2"/>
    <property type="match status" value="1"/>
</dbReference>
<feature type="transmembrane region" description="Helical" evidence="9">
    <location>
        <begin position="110"/>
        <end position="130"/>
    </location>
</feature>
<feature type="transmembrane region" description="Helical" evidence="9">
    <location>
        <begin position="324"/>
        <end position="350"/>
    </location>
</feature>
<dbReference type="OrthoDB" id="534912at2759"/>
<feature type="transmembrane region" description="Helical" evidence="9">
    <location>
        <begin position="362"/>
        <end position="384"/>
    </location>
</feature>
<evidence type="ECO:0000313" key="12">
    <source>
        <dbReference type="Proteomes" id="UP000649617"/>
    </source>
</evidence>
<evidence type="ECO:0000256" key="6">
    <source>
        <dbReference type="ARBA" id="ARBA00023136"/>
    </source>
</evidence>
<feature type="transmembrane region" description="Helical" evidence="9">
    <location>
        <begin position="171"/>
        <end position="193"/>
    </location>
</feature>
<feature type="region of interest" description="Disordered" evidence="8">
    <location>
        <begin position="532"/>
        <end position="591"/>
    </location>
</feature>
<keyword evidence="7" id="KW-0924">Ammonia transport</keyword>
<dbReference type="InterPro" id="IPR024041">
    <property type="entry name" value="NH4_transpt_AmtB-like_dom"/>
</dbReference>
<keyword evidence="5 9" id="KW-1133">Transmembrane helix</keyword>
<feature type="domain" description="Ammonium transporter AmtB-like" evidence="10">
    <location>
        <begin position="18"/>
        <end position="414"/>
    </location>
</feature>
<dbReference type="InterPro" id="IPR029020">
    <property type="entry name" value="Ammonium/urea_transptr"/>
</dbReference>
<dbReference type="PANTHER" id="PTHR43029:SF10">
    <property type="entry name" value="AMMONIUM TRANSPORTER MEP2"/>
    <property type="match status" value="1"/>
</dbReference>
<reference evidence="11" key="1">
    <citation type="submission" date="2021-02" db="EMBL/GenBank/DDBJ databases">
        <authorList>
            <person name="Dougan E. K."/>
            <person name="Rhodes N."/>
            <person name="Thang M."/>
            <person name="Chan C."/>
        </authorList>
    </citation>
    <scope>NUCLEOTIDE SEQUENCE</scope>
</reference>
<keyword evidence="3" id="KW-0813">Transport</keyword>
<sequence>MLSLPAWGDTGFSGADTAWILTATALVLFMTIPGLSLFYGGLVRTKNVLSVLMQCFTITCIVSILWLVLGYSLAFSDGGSANAFIGGLENVMFGAISQDTLAGSIPESSFALFQMTFAIITPALIVGGFAERIRFSAMVVFSAAWLLLVYAPVCHWVWGGGWLSDLGVMDFAGGTVVHITAGVAALVAAIMLGKRRGFPTQAMPPHNMTLTVTGAGMLWVGWFGFNGGSALAANGDAAMAMLVTHVSAAAGAITWMAAERLKYGKPSALGAVTGMVAGLGTITPASGFVGPGGALIIGISAGAICFLATNYIKRTLKIDDSLDVFPVHGVGGILGTMLTAIFASNALGIFSGQEEINIGSQLGIQAVGVIATLAYTAVVTFAILKFTDIVFGNRVEDEEELEGLDLVAAAASTYPVAMMSPAYLMAYVQMPVAMSSFNGVMPGAPMAAAGAGQGMAASATSNSNGAGHVTANPTNSTAAGASPYTSPAMGGYGGYGGVGGYAGYAMPVMMMAPVFLQMGYPMVFQGSVAQPPAADPVAAAPDDVEVPTSPTAPAPEIQTAAVPDAPVNTDGTVIDVVPQPEPDKPSASLPALPISSLQADDFADYKLIEKSRQQETNLSFSLTTKDGDQITLNFSQIDATSTMRFNGETLDGDTMRDSRFTEESERVVNMDVVGDLSDDEKAAIDKVMSTVIEAVNSFFTGKTGDAVAKLKAMDFDGAQLAEMSLNMSLSKSATVSKAYHDGGDYLHDLKNRDADIGQALEFMATEQKRLIDMAKNMLDAPSAAKLVRSLVPPMMSEPFAELAQQIAAPELEDTTSDDMIDKDTAEAG</sequence>
<feature type="transmembrane region" description="Helical" evidence="9">
    <location>
        <begin position="294"/>
        <end position="312"/>
    </location>
</feature>
<evidence type="ECO:0000256" key="7">
    <source>
        <dbReference type="ARBA" id="ARBA00023177"/>
    </source>
</evidence>
<evidence type="ECO:0000313" key="11">
    <source>
        <dbReference type="EMBL" id="CAE7313016.1"/>
    </source>
</evidence>
<dbReference type="Pfam" id="PF00909">
    <property type="entry name" value="Ammonium_transp"/>
    <property type="match status" value="1"/>
</dbReference>
<dbReference type="AlphaFoldDB" id="A0A812NMV5"/>
<dbReference type="Proteomes" id="UP000649617">
    <property type="component" value="Unassembled WGS sequence"/>
</dbReference>
<feature type="transmembrane region" description="Helical" evidence="9">
    <location>
        <begin position="51"/>
        <end position="74"/>
    </location>
</feature>
<evidence type="ECO:0000256" key="2">
    <source>
        <dbReference type="ARBA" id="ARBA00005887"/>
    </source>
</evidence>
<feature type="transmembrane region" description="Helical" evidence="9">
    <location>
        <begin position="137"/>
        <end position="159"/>
    </location>
</feature>
<accession>A0A812NMV5</accession>
<feature type="compositionally biased region" description="Low complexity" evidence="8">
    <location>
        <begin position="532"/>
        <end position="541"/>
    </location>
</feature>
<evidence type="ECO:0000256" key="5">
    <source>
        <dbReference type="ARBA" id="ARBA00022989"/>
    </source>
</evidence>
<dbReference type="InterPro" id="IPR001905">
    <property type="entry name" value="Ammonium_transpt"/>
</dbReference>
<dbReference type="EMBL" id="CAJNIZ010011112">
    <property type="protein sequence ID" value="CAE7313016.1"/>
    <property type="molecule type" value="Genomic_DNA"/>
</dbReference>
<evidence type="ECO:0000256" key="9">
    <source>
        <dbReference type="SAM" id="Phobius"/>
    </source>
</evidence>
<feature type="transmembrane region" description="Helical" evidence="9">
    <location>
        <begin position="205"/>
        <end position="225"/>
    </location>
</feature>
<keyword evidence="12" id="KW-1185">Reference proteome</keyword>
<evidence type="ECO:0000259" key="10">
    <source>
        <dbReference type="Pfam" id="PF00909"/>
    </source>
</evidence>
<name>A0A812NMV5_SYMPI</name>
<dbReference type="InterPro" id="IPR018047">
    <property type="entry name" value="Ammonium_transpt_CS"/>
</dbReference>
<organism evidence="11 12">
    <name type="scientific">Symbiodinium pilosum</name>
    <name type="common">Dinoflagellate</name>
    <dbReference type="NCBI Taxonomy" id="2952"/>
    <lineage>
        <taxon>Eukaryota</taxon>
        <taxon>Sar</taxon>
        <taxon>Alveolata</taxon>
        <taxon>Dinophyceae</taxon>
        <taxon>Suessiales</taxon>
        <taxon>Symbiodiniaceae</taxon>
        <taxon>Symbiodinium</taxon>
    </lineage>
</organism>
<comment type="caution">
    <text evidence="11">The sequence shown here is derived from an EMBL/GenBank/DDBJ whole genome shotgun (WGS) entry which is preliminary data.</text>
</comment>